<name>A0ABU8KE16_9HYPH</name>
<evidence type="ECO:0000256" key="1">
    <source>
        <dbReference type="SAM" id="MobiDB-lite"/>
    </source>
</evidence>
<evidence type="ECO:0000313" key="2">
    <source>
        <dbReference type="EMBL" id="MEI9403948.1"/>
    </source>
</evidence>
<organism evidence="2 3">
    <name type="scientific">Mesorhizobium argentiipisi</name>
    <dbReference type="NCBI Taxonomy" id="3015175"/>
    <lineage>
        <taxon>Bacteria</taxon>
        <taxon>Pseudomonadati</taxon>
        <taxon>Pseudomonadota</taxon>
        <taxon>Alphaproteobacteria</taxon>
        <taxon>Hyphomicrobiales</taxon>
        <taxon>Phyllobacteriaceae</taxon>
        <taxon>Mesorhizobium</taxon>
    </lineage>
</organism>
<sequence length="108" mass="11864">MNAGNQPTDAARSIWARPDEQNASGAQASEFRDHQYGRRVEADRSWTVYHVFTGIPAHVNGTSMIGLSRSEATNSMLSLNLRNSERRKQRIAARPALVGVPELSGDLS</sequence>
<dbReference type="Proteomes" id="UP001366503">
    <property type="component" value="Unassembled WGS sequence"/>
</dbReference>
<protein>
    <submittedName>
        <fullName evidence="2">Uncharacterized protein</fullName>
    </submittedName>
</protein>
<dbReference type="RefSeq" id="WP_337094277.1">
    <property type="nucleotide sequence ID" value="NZ_JAPYKO010000011.1"/>
</dbReference>
<dbReference type="EMBL" id="JAPYKO010000011">
    <property type="protein sequence ID" value="MEI9403948.1"/>
    <property type="molecule type" value="Genomic_DNA"/>
</dbReference>
<feature type="region of interest" description="Disordered" evidence="1">
    <location>
        <begin position="1"/>
        <end position="35"/>
    </location>
</feature>
<comment type="caution">
    <text evidence="2">The sequence shown here is derived from an EMBL/GenBank/DDBJ whole genome shotgun (WGS) entry which is preliminary data.</text>
</comment>
<gene>
    <name evidence="2" type="ORF">O7A05_17505</name>
</gene>
<proteinExistence type="predicted"/>
<reference evidence="2 3" key="1">
    <citation type="submission" date="2022-12" db="EMBL/GenBank/DDBJ databases">
        <authorList>
            <person name="Muema E."/>
        </authorList>
    </citation>
    <scope>NUCLEOTIDE SEQUENCE [LARGE SCALE GENOMIC DNA]</scope>
    <source>
        <strain evidence="3">1330</strain>
    </source>
</reference>
<evidence type="ECO:0000313" key="3">
    <source>
        <dbReference type="Proteomes" id="UP001366503"/>
    </source>
</evidence>
<keyword evidence="3" id="KW-1185">Reference proteome</keyword>
<accession>A0ABU8KE16</accession>